<dbReference type="InterPro" id="IPR027417">
    <property type="entry name" value="P-loop_NTPase"/>
</dbReference>
<dbReference type="PROSITE" id="PS51192">
    <property type="entry name" value="HELICASE_ATP_BIND_1"/>
    <property type="match status" value="1"/>
</dbReference>
<evidence type="ECO:0000256" key="5">
    <source>
        <dbReference type="ARBA" id="ARBA00022801"/>
    </source>
</evidence>
<feature type="compositionally biased region" description="Basic and acidic residues" evidence="12">
    <location>
        <begin position="163"/>
        <end position="176"/>
    </location>
</feature>
<evidence type="ECO:0000256" key="9">
    <source>
        <dbReference type="ARBA" id="ARBA00023242"/>
    </source>
</evidence>
<evidence type="ECO:0000256" key="2">
    <source>
        <dbReference type="ARBA" id="ARBA00010379"/>
    </source>
</evidence>
<dbReference type="GO" id="GO:0016787">
    <property type="term" value="F:hydrolase activity"/>
    <property type="evidence" value="ECO:0007669"/>
    <property type="project" value="UniProtKB-KW"/>
</dbReference>
<dbReference type="SMART" id="SM00490">
    <property type="entry name" value="HELICc"/>
    <property type="match status" value="1"/>
</dbReference>
<dbReference type="CDD" id="cd17959">
    <property type="entry name" value="DEADc_DDX54"/>
    <property type="match status" value="1"/>
</dbReference>
<dbReference type="PROSITE" id="PS51195">
    <property type="entry name" value="Q_MOTIF"/>
    <property type="match status" value="1"/>
</dbReference>
<dbReference type="CDD" id="cd18787">
    <property type="entry name" value="SF2_C_DEAD"/>
    <property type="match status" value="1"/>
</dbReference>
<feature type="domain" description="DEAD-box RNA helicase Q" evidence="15">
    <location>
        <begin position="199"/>
        <end position="227"/>
    </location>
</feature>
<dbReference type="InterPro" id="IPR033517">
    <property type="entry name" value="DDX54/DBP10_DEAD-box_helicase"/>
</dbReference>
<name>A0AAN7TYC4_9MYCE</name>
<keyword evidence="17" id="KW-1185">Reference proteome</keyword>
<feature type="domain" description="Helicase ATP-binding" evidence="13">
    <location>
        <begin position="230"/>
        <end position="402"/>
    </location>
</feature>
<feature type="compositionally biased region" description="Basic residues" evidence="12">
    <location>
        <begin position="978"/>
        <end position="987"/>
    </location>
</feature>
<evidence type="ECO:0000313" key="16">
    <source>
        <dbReference type="EMBL" id="KAK5582119.1"/>
    </source>
</evidence>
<dbReference type="EMBL" id="JAVFKY010000001">
    <property type="protein sequence ID" value="KAK5582119.1"/>
    <property type="molecule type" value="Genomic_DNA"/>
</dbReference>
<dbReference type="PANTHER" id="PTHR47959:SF8">
    <property type="entry name" value="RNA HELICASE"/>
    <property type="match status" value="1"/>
</dbReference>
<comment type="similarity">
    <text evidence="2">Belongs to the DEAD box helicase family. DDX54/DBP10 subfamily.</text>
</comment>
<feature type="compositionally biased region" description="Acidic residues" evidence="12">
    <location>
        <begin position="121"/>
        <end position="137"/>
    </location>
</feature>
<proteinExistence type="inferred from homology"/>
<dbReference type="GO" id="GO:0005524">
    <property type="term" value="F:ATP binding"/>
    <property type="evidence" value="ECO:0007669"/>
    <property type="project" value="UniProtKB-KW"/>
</dbReference>
<feature type="region of interest" description="Disordered" evidence="12">
    <location>
        <begin position="1"/>
        <end position="37"/>
    </location>
</feature>
<feature type="region of interest" description="Disordered" evidence="12">
    <location>
        <begin position="121"/>
        <end position="199"/>
    </location>
</feature>
<keyword evidence="6" id="KW-0347">Helicase</keyword>
<evidence type="ECO:0000256" key="3">
    <source>
        <dbReference type="ARBA" id="ARBA00012552"/>
    </source>
</evidence>
<feature type="region of interest" description="Disordered" evidence="12">
    <location>
        <begin position="881"/>
        <end position="1051"/>
    </location>
</feature>
<evidence type="ECO:0000256" key="6">
    <source>
        <dbReference type="ARBA" id="ARBA00022806"/>
    </source>
</evidence>
<evidence type="ECO:0000256" key="8">
    <source>
        <dbReference type="ARBA" id="ARBA00022884"/>
    </source>
</evidence>
<dbReference type="InterPro" id="IPR014014">
    <property type="entry name" value="RNA_helicase_DEAD_Q_motif"/>
</dbReference>
<dbReference type="GO" id="GO:0003724">
    <property type="term" value="F:RNA helicase activity"/>
    <property type="evidence" value="ECO:0007669"/>
    <property type="project" value="UniProtKB-EC"/>
</dbReference>
<feature type="compositionally biased region" description="Basic and acidic residues" evidence="12">
    <location>
        <begin position="773"/>
        <end position="782"/>
    </location>
</feature>
<dbReference type="InterPro" id="IPR012541">
    <property type="entry name" value="DBP10_C"/>
</dbReference>
<dbReference type="PROSITE" id="PS00039">
    <property type="entry name" value="DEAD_ATP_HELICASE"/>
    <property type="match status" value="1"/>
</dbReference>
<comment type="subcellular location">
    <subcellularLocation>
        <location evidence="1">Nucleus</location>
        <location evidence="1">Nucleolus</location>
    </subcellularLocation>
</comment>
<dbReference type="Proteomes" id="UP001344447">
    <property type="component" value="Unassembled WGS sequence"/>
</dbReference>
<dbReference type="Pfam" id="PF08147">
    <property type="entry name" value="DBP10CT"/>
    <property type="match status" value="1"/>
</dbReference>
<dbReference type="InterPro" id="IPR014001">
    <property type="entry name" value="Helicase_ATP-bd"/>
</dbReference>
<dbReference type="EC" id="3.6.4.13" evidence="3"/>
<comment type="caution">
    <text evidence="16">The sequence shown here is derived from an EMBL/GenBank/DDBJ whole genome shotgun (WGS) entry which is preliminary data.</text>
</comment>
<reference evidence="16 17" key="1">
    <citation type="submission" date="2023-11" db="EMBL/GenBank/DDBJ databases">
        <title>Dfirmibasis_genome.</title>
        <authorList>
            <person name="Edelbroek B."/>
            <person name="Kjellin J."/>
            <person name="Jerlstrom-Hultqvist J."/>
            <person name="Soderbom F."/>
        </authorList>
    </citation>
    <scope>NUCLEOTIDE SEQUENCE [LARGE SCALE GENOMIC DNA]</scope>
    <source>
        <strain evidence="16 17">TNS-C-14</strain>
    </source>
</reference>
<feature type="region of interest" description="Disordered" evidence="12">
    <location>
        <begin position="720"/>
        <end position="854"/>
    </location>
</feature>
<feature type="compositionally biased region" description="Basic and acidic residues" evidence="12">
    <location>
        <begin position="989"/>
        <end position="1010"/>
    </location>
</feature>
<evidence type="ECO:0000256" key="10">
    <source>
        <dbReference type="ARBA" id="ARBA00047984"/>
    </source>
</evidence>
<evidence type="ECO:0000259" key="13">
    <source>
        <dbReference type="PROSITE" id="PS51192"/>
    </source>
</evidence>
<organism evidence="16 17">
    <name type="scientific">Dictyostelium firmibasis</name>
    <dbReference type="NCBI Taxonomy" id="79012"/>
    <lineage>
        <taxon>Eukaryota</taxon>
        <taxon>Amoebozoa</taxon>
        <taxon>Evosea</taxon>
        <taxon>Eumycetozoa</taxon>
        <taxon>Dictyostelia</taxon>
        <taxon>Dictyosteliales</taxon>
        <taxon>Dictyosteliaceae</taxon>
        <taxon>Dictyostelium</taxon>
    </lineage>
</organism>
<dbReference type="PROSITE" id="PS51194">
    <property type="entry name" value="HELICASE_CTER"/>
    <property type="match status" value="1"/>
</dbReference>
<evidence type="ECO:0000259" key="14">
    <source>
        <dbReference type="PROSITE" id="PS51194"/>
    </source>
</evidence>
<comment type="catalytic activity">
    <reaction evidence="10">
        <text>ATP + H2O = ADP + phosphate + H(+)</text>
        <dbReference type="Rhea" id="RHEA:13065"/>
        <dbReference type="ChEBI" id="CHEBI:15377"/>
        <dbReference type="ChEBI" id="CHEBI:15378"/>
        <dbReference type="ChEBI" id="CHEBI:30616"/>
        <dbReference type="ChEBI" id="CHEBI:43474"/>
        <dbReference type="ChEBI" id="CHEBI:456216"/>
        <dbReference type="EC" id="3.6.4.13"/>
    </reaction>
</comment>
<evidence type="ECO:0000256" key="12">
    <source>
        <dbReference type="SAM" id="MobiDB-lite"/>
    </source>
</evidence>
<dbReference type="SUPFAM" id="SSF52540">
    <property type="entry name" value="P-loop containing nucleoside triphosphate hydrolases"/>
    <property type="match status" value="2"/>
</dbReference>
<dbReference type="SMART" id="SM00487">
    <property type="entry name" value="DEXDc"/>
    <property type="match status" value="1"/>
</dbReference>
<dbReference type="Gene3D" id="3.40.50.300">
    <property type="entry name" value="P-loop containing nucleotide triphosphate hydrolases"/>
    <property type="match status" value="2"/>
</dbReference>
<protein>
    <recommendedName>
        <fullName evidence="3">RNA helicase</fullName>
        <ecNumber evidence="3">3.6.4.13</ecNumber>
    </recommendedName>
</protein>
<dbReference type="Pfam" id="PF00270">
    <property type="entry name" value="DEAD"/>
    <property type="match status" value="1"/>
</dbReference>
<dbReference type="SMART" id="SM01123">
    <property type="entry name" value="DBP10CT"/>
    <property type="match status" value="1"/>
</dbReference>
<keyword evidence="9" id="KW-0539">Nucleus</keyword>
<keyword evidence="8" id="KW-0694">RNA-binding</keyword>
<evidence type="ECO:0000256" key="4">
    <source>
        <dbReference type="ARBA" id="ARBA00022741"/>
    </source>
</evidence>
<dbReference type="InterPro" id="IPR050079">
    <property type="entry name" value="DEAD_box_RNA_helicase"/>
</dbReference>
<feature type="compositionally biased region" description="Basic and acidic residues" evidence="12">
    <location>
        <begin position="1"/>
        <end position="10"/>
    </location>
</feature>
<feature type="compositionally biased region" description="Basic and acidic residues" evidence="12">
    <location>
        <begin position="902"/>
        <end position="933"/>
    </location>
</feature>
<dbReference type="GO" id="GO:0003723">
    <property type="term" value="F:RNA binding"/>
    <property type="evidence" value="ECO:0007669"/>
    <property type="project" value="UniProtKB-KW"/>
</dbReference>
<keyword evidence="5" id="KW-0378">Hydrolase</keyword>
<dbReference type="GO" id="GO:0005730">
    <property type="term" value="C:nucleolus"/>
    <property type="evidence" value="ECO:0007669"/>
    <property type="project" value="UniProtKB-SubCell"/>
</dbReference>
<feature type="compositionally biased region" description="Acidic residues" evidence="12">
    <location>
        <begin position="783"/>
        <end position="813"/>
    </location>
</feature>
<feature type="compositionally biased region" description="Basic and acidic residues" evidence="12">
    <location>
        <begin position="26"/>
        <end position="37"/>
    </location>
</feature>
<dbReference type="InterPro" id="IPR000629">
    <property type="entry name" value="RNA-helicase_DEAD-box_CS"/>
</dbReference>
<sequence length="1051" mass="120440">MKGKKLESKSYQKALQSKGNDGLQEQAKRLKKKEDFKKKLEKRQNTIVIKDKLKEPSTFLKEDQSFFDQNIFNDHDEYKQQQMNRININENFETNLFSDMINEFDGDLNDDLDLLDYNDDATFNDDNDNQYGSEDEEFYKGSNEDDDNDDYKEKSSSKKNKKQGKENVEIETEKFESFPMDENNEQEEEVNSKKKKKTGGFQSMELNKNLLKSILKKGFNVPTPIQRKSIPMILDGHDVVGMARTGSGKTGAFVIPMIQKLGDHSTTVGVRAVILSPTRELAIQTFKVVKDFSHGTQLRTVLIVGGDSMEDQFTDLARNPDIIIATPGRLMHHLLETGISLSKVQYIVFDEADRLFEMGFNEQLTEILSKLSENRQTLLFSATLPSLLVDFVRAGLNNPKLINLDTDTKISENLSLSFFTLRQEEKLGVLLFLIKDIIYKKIESTTTNEPTKKPSTIIFVSTKYHVEFIHILLERAGIASTYIHGYLDPVARKINLAKFRSHQVGIMVVTDLAARGIDIPLLDNVINFDFPPKEKIFIHRVGRVARAGRSGIAYSLVSPDEIPYMIDLHLYLGRKFLNKFENESQTINDPKYSFYGTIPQTIIDRETEFVNIQRKECVELLSLTKTIYNAHKKYLSTRPGASHESNKRAKAMDKSRYHPMLNDQLNSNDQIRNDFIQSLKSFRPPQTVLELDARKNNVQVSIMKDKRKVHTNAIESQQKKLYLQQSSETNLGPENEEFDYSKLNSRKRLSQTTENITEEMFKSSKPNNNEQKNNNDIEMKDSDNEDDENNDEDEDEDDDEDDENEEQDDEDNENNNKFNIKIESSNKNDDNKKKSKSRSSSRDPNFFISATPENLIQERAMSISNRFTKDDEVNLVADTDRKQKKSMVWDKRKGKFVSSQADADRKNSKKLVRNEAGKLVEAKKSHKGYEEWKKKTHGRIQRVGEDENAKYQPNQKEYLPQKWRGQGKEKEKKENKVSHAKGSHGLKGRPQELKDRNQISKNRTEKERKMRVNKSKGNPKGSKSKSSGGGGGGKGSKFGSGKPKGGKGGRK</sequence>
<feature type="compositionally biased region" description="Low complexity" evidence="12">
    <location>
        <begin position="1015"/>
        <end position="1026"/>
    </location>
</feature>
<feature type="compositionally biased region" description="Basic and acidic residues" evidence="12">
    <location>
        <begin position="966"/>
        <end position="977"/>
    </location>
</feature>
<accession>A0AAN7TYC4</accession>
<dbReference type="GO" id="GO:0005829">
    <property type="term" value="C:cytosol"/>
    <property type="evidence" value="ECO:0007669"/>
    <property type="project" value="TreeGrafter"/>
</dbReference>
<gene>
    <name evidence="16" type="ORF">RB653_003702</name>
</gene>
<evidence type="ECO:0000256" key="7">
    <source>
        <dbReference type="ARBA" id="ARBA00022840"/>
    </source>
</evidence>
<dbReference type="InterPro" id="IPR001650">
    <property type="entry name" value="Helicase_C-like"/>
</dbReference>
<dbReference type="FunFam" id="3.40.50.300:FF:000865">
    <property type="entry name" value="ATP-dependent RNA helicase DDX54"/>
    <property type="match status" value="1"/>
</dbReference>
<evidence type="ECO:0000313" key="17">
    <source>
        <dbReference type="Proteomes" id="UP001344447"/>
    </source>
</evidence>
<dbReference type="Pfam" id="PF00271">
    <property type="entry name" value="Helicase_C"/>
    <property type="match status" value="1"/>
</dbReference>
<keyword evidence="4" id="KW-0547">Nucleotide-binding</keyword>
<evidence type="ECO:0000259" key="15">
    <source>
        <dbReference type="PROSITE" id="PS51195"/>
    </source>
</evidence>
<dbReference type="AlphaFoldDB" id="A0AAN7TYC4"/>
<evidence type="ECO:0000256" key="1">
    <source>
        <dbReference type="ARBA" id="ARBA00004604"/>
    </source>
</evidence>
<dbReference type="InterPro" id="IPR011545">
    <property type="entry name" value="DEAD/DEAH_box_helicase_dom"/>
</dbReference>
<keyword evidence="7" id="KW-0067">ATP-binding</keyword>
<feature type="short sequence motif" description="Q motif" evidence="11">
    <location>
        <begin position="199"/>
        <end position="227"/>
    </location>
</feature>
<evidence type="ECO:0000256" key="11">
    <source>
        <dbReference type="PROSITE-ProRule" id="PRU00552"/>
    </source>
</evidence>
<feature type="compositionally biased region" description="Gly residues" evidence="12">
    <location>
        <begin position="1027"/>
        <end position="1038"/>
    </location>
</feature>
<dbReference type="PANTHER" id="PTHR47959">
    <property type="entry name" value="ATP-DEPENDENT RNA HELICASE RHLE-RELATED"/>
    <property type="match status" value="1"/>
</dbReference>
<feature type="domain" description="Helicase C-terminal" evidence="14">
    <location>
        <begin position="433"/>
        <end position="588"/>
    </location>
</feature>